<proteinExistence type="predicted"/>
<name>A0ACB8A4Z9_9AGAM</name>
<organism evidence="1 2">
    <name type="scientific">Hygrophoropsis aurantiaca</name>
    <dbReference type="NCBI Taxonomy" id="72124"/>
    <lineage>
        <taxon>Eukaryota</taxon>
        <taxon>Fungi</taxon>
        <taxon>Dikarya</taxon>
        <taxon>Basidiomycota</taxon>
        <taxon>Agaricomycotina</taxon>
        <taxon>Agaricomycetes</taxon>
        <taxon>Agaricomycetidae</taxon>
        <taxon>Boletales</taxon>
        <taxon>Coniophorineae</taxon>
        <taxon>Hygrophoropsidaceae</taxon>
        <taxon>Hygrophoropsis</taxon>
    </lineage>
</organism>
<evidence type="ECO:0000313" key="2">
    <source>
        <dbReference type="Proteomes" id="UP000790377"/>
    </source>
</evidence>
<protein>
    <submittedName>
        <fullName evidence="1">Glycosyltransferase family 22 protein</fullName>
    </submittedName>
</protein>
<dbReference type="EMBL" id="MU267831">
    <property type="protein sequence ID" value="KAH7908309.1"/>
    <property type="molecule type" value="Genomic_DNA"/>
</dbReference>
<dbReference type="Proteomes" id="UP000790377">
    <property type="component" value="Unassembled WGS sequence"/>
</dbReference>
<evidence type="ECO:0000313" key="1">
    <source>
        <dbReference type="EMBL" id="KAH7908309.1"/>
    </source>
</evidence>
<reference evidence="1" key="1">
    <citation type="journal article" date="2021" name="New Phytol.">
        <title>Evolutionary innovations through gain and loss of genes in the ectomycorrhizal Boletales.</title>
        <authorList>
            <person name="Wu G."/>
            <person name="Miyauchi S."/>
            <person name="Morin E."/>
            <person name="Kuo A."/>
            <person name="Drula E."/>
            <person name="Varga T."/>
            <person name="Kohler A."/>
            <person name="Feng B."/>
            <person name="Cao Y."/>
            <person name="Lipzen A."/>
            <person name="Daum C."/>
            <person name="Hundley H."/>
            <person name="Pangilinan J."/>
            <person name="Johnson J."/>
            <person name="Barry K."/>
            <person name="LaButti K."/>
            <person name="Ng V."/>
            <person name="Ahrendt S."/>
            <person name="Min B."/>
            <person name="Choi I.G."/>
            <person name="Park H."/>
            <person name="Plett J.M."/>
            <person name="Magnuson J."/>
            <person name="Spatafora J.W."/>
            <person name="Nagy L.G."/>
            <person name="Henrissat B."/>
            <person name="Grigoriev I.V."/>
            <person name="Yang Z.L."/>
            <person name="Xu J."/>
            <person name="Martin F.M."/>
        </authorList>
    </citation>
    <scope>NUCLEOTIDE SEQUENCE</scope>
    <source>
        <strain evidence="1">ATCC 28755</strain>
    </source>
</reference>
<comment type="caution">
    <text evidence="1">The sequence shown here is derived from an EMBL/GenBank/DDBJ whole genome shotgun (WGS) entry which is preliminary data.</text>
</comment>
<gene>
    <name evidence="1" type="ORF">BJ138DRAFT_1207143</name>
</gene>
<sequence length="575" mass="65806">MPSVRSSLAICFRVAVALCTQSFFQPDEYFQSLEPAHHLVFGYGQLTWEWTNPKPLRSILYPMVNVPWFWFLKTLGWDARFPWLLVIGPKIIHGILAAFTDIWVCALSRKILNDAFTSTTYFLSLTSFFHALSLSRSLSNSLETSLTTIALSCFPWDYIASSQPVNFRRIDVRYCMVFGALAFILRPTNAIIWMYMFGALFWQLRNNRHATFILFLECAVIGSVALLLAFVLDSTYYGTPTLTILNFLHFNASSVSLFYGSSPWHYYLSQALPILCTTSLPFVLHGTWIAMTKAEPKPRMLLGCIVWTIAVYSVAGHKEWRFLHPLLPMLHILASRSLVELYHRSGNKEAKNKHQRKSCTNLFHSRLPIKPGHLYFLLLTMPASVYIVFSHCTGQIKVMRYLQNQPPDDMVSVGFLMPCHSTPWQAYLHNPKLAQPGRMWALGCEPPLGVRNRLHYKDQTDIFFESPVSYMKTHFPRTVNPTYPPSPSATSIPDAAFIQKLHEVEKTSQSWDLGWAHEWPSHLVLFGSLLNESGMPELLKGKGYAEVWQGGWEWEGDNKRKGGVRVWRHKPLVSS</sequence>
<keyword evidence="2" id="KW-1185">Reference proteome</keyword>
<accession>A0ACB8A4Z9</accession>